<organism evidence="1 2">
    <name type="scientific">Chitinophaga filiformis</name>
    <name type="common">Myxococcus filiformis</name>
    <name type="synonym">Flexibacter filiformis</name>
    <dbReference type="NCBI Taxonomy" id="104663"/>
    <lineage>
        <taxon>Bacteria</taxon>
        <taxon>Pseudomonadati</taxon>
        <taxon>Bacteroidota</taxon>
        <taxon>Chitinophagia</taxon>
        <taxon>Chitinophagales</taxon>
        <taxon>Chitinophagaceae</taxon>
        <taxon>Chitinophaga</taxon>
    </lineage>
</organism>
<gene>
    <name evidence="1" type="ORF">SAMN04488121_112129</name>
</gene>
<sequence>MENVISNGQKKGTFKADRLLRSITLEEASNCPFTMKKHNEAVAMLTKYPIPEEILLRKKLQMNNSRY</sequence>
<protein>
    <submittedName>
        <fullName evidence="1">Uncharacterized protein</fullName>
    </submittedName>
</protein>
<dbReference type="Proteomes" id="UP000199045">
    <property type="component" value="Unassembled WGS sequence"/>
</dbReference>
<evidence type="ECO:0000313" key="2">
    <source>
        <dbReference type="Proteomes" id="UP000199045"/>
    </source>
</evidence>
<dbReference type="STRING" id="104663.SAMN04488121_112129"/>
<dbReference type="EMBL" id="FNBN01000012">
    <property type="protein sequence ID" value="SDH44317.1"/>
    <property type="molecule type" value="Genomic_DNA"/>
</dbReference>
<name>A0A1G8CFV4_CHIFI</name>
<accession>A0A1G8CFV4</accession>
<proteinExistence type="predicted"/>
<evidence type="ECO:0000313" key="1">
    <source>
        <dbReference type="EMBL" id="SDH44317.1"/>
    </source>
</evidence>
<reference evidence="1 2" key="1">
    <citation type="submission" date="2016-10" db="EMBL/GenBank/DDBJ databases">
        <authorList>
            <person name="de Groot N.N."/>
        </authorList>
    </citation>
    <scope>NUCLEOTIDE SEQUENCE [LARGE SCALE GENOMIC DNA]</scope>
    <source>
        <strain evidence="1 2">DSM 527</strain>
    </source>
</reference>
<dbReference type="AlphaFoldDB" id="A0A1G8CFV4"/>